<proteinExistence type="inferred from homology"/>
<keyword evidence="5 7" id="KW-0460">Magnesium</keyword>
<evidence type="ECO:0000256" key="7">
    <source>
        <dbReference type="RuleBase" id="RU004326"/>
    </source>
</evidence>
<dbReference type="InterPro" id="IPR005845">
    <property type="entry name" value="A-D-PHexomutase_a/b/a-II"/>
</dbReference>
<evidence type="ECO:0000313" key="13">
    <source>
        <dbReference type="Proteomes" id="UP001060336"/>
    </source>
</evidence>
<dbReference type="GO" id="GO:0016868">
    <property type="term" value="F:intramolecular phosphotransferase activity"/>
    <property type="evidence" value="ECO:0007669"/>
    <property type="project" value="InterPro"/>
</dbReference>
<dbReference type="Pfam" id="PF00408">
    <property type="entry name" value="PGM_PMM_IV"/>
    <property type="match status" value="1"/>
</dbReference>
<dbReference type="InterPro" id="IPR016055">
    <property type="entry name" value="A-D-PHexomutase_a/b/a-I/II/III"/>
</dbReference>
<dbReference type="Pfam" id="PF02879">
    <property type="entry name" value="PGM_PMM_II"/>
    <property type="match status" value="1"/>
</dbReference>
<dbReference type="RefSeq" id="WP_257767651.1">
    <property type="nucleotide sequence ID" value="NZ_CP102480.1"/>
</dbReference>
<evidence type="ECO:0000259" key="8">
    <source>
        <dbReference type="Pfam" id="PF00408"/>
    </source>
</evidence>
<reference evidence="12" key="1">
    <citation type="submission" date="2022-08" db="EMBL/GenBank/DDBJ databases">
        <title>Nisaea acidiphila sp. nov., isolated from a marine algal debris and emended description of the genus Nisaea Urios et al. 2008.</title>
        <authorList>
            <person name="Kwon K."/>
        </authorList>
    </citation>
    <scope>NUCLEOTIDE SEQUENCE</scope>
    <source>
        <strain evidence="12">MEBiC11861</strain>
    </source>
</reference>
<dbReference type="KEGG" id="naci:NUH88_17310"/>
<dbReference type="CDD" id="cd03089">
    <property type="entry name" value="PMM_PGM"/>
    <property type="match status" value="1"/>
</dbReference>
<evidence type="ECO:0000256" key="1">
    <source>
        <dbReference type="ARBA" id="ARBA00001946"/>
    </source>
</evidence>
<dbReference type="InterPro" id="IPR005844">
    <property type="entry name" value="A-D-PHexomutase_a/b/a-I"/>
</dbReference>
<feature type="domain" description="Alpha-D-phosphohexomutase C-terminal" evidence="8">
    <location>
        <begin position="372"/>
        <end position="448"/>
    </location>
</feature>
<organism evidence="12 13">
    <name type="scientific">Nisaea acidiphila</name>
    <dbReference type="NCBI Taxonomy" id="1862145"/>
    <lineage>
        <taxon>Bacteria</taxon>
        <taxon>Pseudomonadati</taxon>
        <taxon>Pseudomonadota</taxon>
        <taxon>Alphaproteobacteria</taxon>
        <taxon>Rhodospirillales</taxon>
        <taxon>Thalassobaculaceae</taxon>
        <taxon>Nisaea</taxon>
    </lineage>
</organism>
<evidence type="ECO:0000256" key="2">
    <source>
        <dbReference type="ARBA" id="ARBA00010231"/>
    </source>
</evidence>
<evidence type="ECO:0000256" key="5">
    <source>
        <dbReference type="ARBA" id="ARBA00022842"/>
    </source>
</evidence>
<dbReference type="AlphaFoldDB" id="A0A9J7APR1"/>
<feature type="domain" description="Alpha-D-phosphohexomutase alpha/beta/alpha" evidence="10">
    <location>
        <begin position="155"/>
        <end position="252"/>
    </location>
</feature>
<dbReference type="PANTHER" id="PTHR43771:SF2">
    <property type="entry name" value="PHOSPHOMANNOMUTASE_PHOSPHOGLUCOMUTASE"/>
    <property type="match status" value="1"/>
</dbReference>
<feature type="domain" description="Alpha-D-phosphohexomutase alpha/beta/alpha" evidence="11">
    <location>
        <begin position="256"/>
        <end position="366"/>
    </location>
</feature>
<evidence type="ECO:0000256" key="3">
    <source>
        <dbReference type="ARBA" id="ARBA00022553"/>
    </source>
</evidence>
<evidence type="ECO:0000313" key="12">
    <source>
        <dbReference type="EMBL" id="UUX49150.1"/>
    </source>
</evidence>
<protein>
    <submittedName>
        <fullName evidence="12">Phosphomannomutase/phosphoglucomutase</fullName>
    </submittedName>
</protein>
<dbReference type="PRINTS" id="PR00509">
    <property type="entry name" value="PGMPMM"/>
</dbReference>
<sequence length="460" mass="50078">MSAHQFPPTILREYDVRGVIGETLTADDARALGRAFGTRVVRNGGTRVSVGRDGRVSSPEMEAAVIEGLMACGLKVFRLGGCATPMLYYSVYALETDGGIMITGSHNPPNYNGFKMMLGTGPFFGADIQDLGRIAAEGDYESGEGSAEEADILDGYVDRLLRDVNMGRQLRIVWDCGNGAAGPSVNQVCMRLPSNHKVLFPEVDGTFPNHHPDPTVPENLEDLVAEVAERKADLGIAFDGDGDRIGVIDDKGRVLWGDQLLTVLAEDVLKDQPGATIIADVKASQVLFDKVAEFGGKPLMWRTGHSLIKTKMAETGAPLAGEMSGHIFFKDRYYGFDDALYAAIRLIEGLSHRDEPLSAIRDALPQVMNTPEMRFQCDDTRKFAVVDEVKAWLDGKDGIEVSDADGVRVNTPDGWWLLRASNTQDVLVARCESETEDGLERLKVQLREALTAVGETSPDI</sequence>
<dbReference type="Proteomes" id="UP001060336">
    <property type="component" value="Chromosome"/>
</dbReference>
<comment type="similarity">
    <text evidence="2 7">Belongs to the phosphohexose mutase family.</text>
</comment>
<evidence type="ECO:0000256" key="6">
    <source>
        <dbReference type="ARBA" id="ARBA00023235"/>
    </source>
</evidence>
<keyword evidence="3" id="KW-0597">Phosphoprotein</keyword>
<gene>
    <name evidence="12" type="ORF">NUH88_17310</name>
</gene>
<evidence type="ECO:0000259" key="9">
    <source>
        <dbReference type="Pfam" id="PF02878"/>
    </source>
</evidence>
<dbReference type="Pfam" id="PF02880">
    <property type="entry name" value="PGM_PMM_III"/>
    <property type="match status" value="1"/>
</dbReference>
<dbReference type="InterPro" id="IPR005843">
    <property type="entry name" value="A-D-PHexomutase_C"/>
</dbReference>
<dbReference type="InterPro" id="IPR036900">
    <property type="entry name" value="A-D-PHexomutase_C_sf"/>
</dbReference>
<feature type="domain" description="Alpha-D-phosphohexomutase alpha/beta/alpha" evidence="9">
    <location>
        <begin position="11"/>
        <end position="127"/>
    </location>
</feature>
<accession>A0A9J7APR1</accession>
<dbReference type="Gene3D" id="3.40.120.10">
    <property type="entry name" value="Alpha-D-Glucose-1,6-Bisphosphate, subunit A, domain 3"/>
    <property type="match status" value="3"/>
</dbReference>
<dbReference type="InterPro" id="IPR005846">
    <property type="entry name" value="A-D-PHexomutase_a/b/a-III"/>
</dbReference>
<dbReference type="EMBL" id="CP102480">
    <property type="protein sequence ID" value="UUX49150.1"/>
    <property type="molecule type" value="Genomic_DNA"/>
</dbReference>
<dbReference type="PROSITE" id="PS00710">
    <property type="entry name" value="PGM_PMM"/>
    <property type="match status" value="1"/>
</dbReference>
<dbReference type="SUPFAM" id="SSF55957">
    <property type="entry name" value="Phosphoglucomutase, C-terminal domain"/>
    <property type="match status" value="1"/>
</dbReference>
<keyword evidence="4 7" id="KW-0479">Metal-binding</keyword>
<dbReference type="InterPro" id="IPR005841">
    <property type="entry name" value="Alpha-D-phosphohexomutase_SF"/>
</dbReference>
<evidence type="ECO:0000256" key="4">
    <source>
        <dbReference type="ARBA" id="ARBA00022723"/>
    </source>
</evidence>
<keyword evidence="13" id="KW-1185">Reference proteome</keyword>
<evidence type="ECO:0000259" key="10">
    <source>
        <dbReference type="Pfam" id="PF02879"/>
    </source>
</evidence>
<dbReference type="Gene3D" id="3.30.310.50">
    <property type="entry name" value="Alpha-D-phosphohexomutase, C-terminal domain"/>
    <property type="match status" value="1"/>
</dbReference>
<dbReference type="SUPFAM" id="SSF53738">
    <property type="entry name" value="Phosphoglucomutase, first 3 domains"/>
    <property type="match status" value="3"/>
</dbReference>
<name>A0A9J7APR1_9PROT</name>
<dbReference type="NCBIfam" id="NF046027">
    <property type="entry name" value="PhglucPhmanMutPgmG"/>
    <property type="match status" value="1"/>
</dbReference>
<dbReference type="Pfam" id="PF02878">
    <property type="entry name" value="PGM_PMM_I"/>
    <property type="match status" value="1"/>
</dbReference>
<dbReference type="GO" id="GO:0000287">
    <property type="term" value="F:magnesium ion binding"/>
    <property type="evidence" value="ECO:0007669"/>
    <property type="project" value="InterPro"/>
</dbReference>
<dbReference type="InterPro" id="IPR016066">
    <property type="entry name" value="A-D-PHexomutase_CS"/>
</dbReference>
<dbReference type="GO" id="GO:0005975">
    <property type="term" value="P:carbohydrate metabolic process"/>
    <property type="evidence" value="ECO:0007669"/>
    <property type="project" value="InterPro"/>
</dbReference>
<comment type="cofactor">
    <cofactor evidence="1">
        <name>Mg(2+)</name>
        <dbReference type="ChEBI" id="CHEBI:18420"/>
    </cofactor>
</comment>
<dbReference type="PANTHER" id="PTHR43771">
    <property type="entry name" value="PHOSPHOMANNOMUTASE"/>
    <property type="match status" value="1"/>
</dbReference>
<evidence type="ECO:0000259" key="11">
    <source>
        <dbReference type="Pfam" id="PF02880"/>
    </source>
</evidence>
<keyword evidence="6" id="KW-0413">Isomerase</keyword>